<accession>A0A6J6HCX4</accession>
<evidence type="ECO:0000313" key="3">
    <source>
        <dbReference type="EMBL" id="CAB4548408.1"/>
    </source>
</evidence>
<sequence>MSNVFDSVDKWLTVPEVGELLGLTPGKVHRLVEDHALFFIVRDGVKVVPAHLIVDGEPLTSLPGTLNVLIDAGFTLGQGIEWLYTPEESLGHPPIDSLLAGRKSEVRRIAQSLAF</sequence>
<protein>
    <submittedName>
        <fullName evidence="4">Unannotated protein</fullName>
    </submittedName>
</protein>
<dbReference type="Pfam" id="PF21531">
    <property type="entry name" value="Rv2175c_wHTH"/>
    <property type="match status" value="1"/>
</dbReference>
<evidence type="ECO:0000313" key="4">
    <source>
        <dbReference type="EMBL" id="CAB4610740.1"/>
    </source>
</evidence>
<reference evidence="4" key="1">
    <citation type="submission" date="2020-05" db="EMBL/GenBank/DDBJ databases">
        <authorList>
            <person name="Chiriac C."/>
            <person name="Salcher M."/>
            <person name="Ghai R."/>
            <person name="Kavagutti S V."/>
        </authorList>
    </citation>
    <scope>NUCLEOTIDE SEQUENCE</scope>
</reference>
<feature type="domain" description="DNA-binding protein Rv2175c wHTH" evidence="2">
    <location>
        <begin position="3"/>
        <end position="52"/>
    </location>
</feature>
<dbReference type="AlphaFoldDB" id="A0A6J6HCX4"/>
<dbReference type="EMBL" id="CAEZUR010000059">
    <property type="protein sequence ID" value="CAB4610740.1"/>
    <property type="molecule type" value="Genomic_DNA"/>
</dbReference>
<evidence type="ECO:0000259" key="2">
    <source>
        <dbReference type="Pfam" id="PF21531"/>
    </source>
</evidence>
<proteinExistence type="predicted"/>
<dbReference type="Pfam" id="PF18367">
    <property type="entry name" value="Rv2175c_C"/>
    <property type="match status" value="1"/>
</dbReference>
<dbReference type="EMBL" id="CAEZSN010000120">
    <property type="protein sequence ID" value="CAB4548408.1"/>
    <property type="molecule type" value="Genomic_DNA"/>
</dbReference>
<dbReference type="InterPro" id="IPR048576">
    <property type="entry name" value="Rv2175c_wHTH"/>
</dbReference>
<dbReference type="InterPro" id="IPR041098">
    <property type="entry name" value="Rv2175c_C"/>
</dbReference>
<evidence type="ECO:0000259" key="1">
    <source>
        <dbReference type="Pfam" id="PF18367"/>
    </source>
</evidence>
<organism evidence="4">
    <name type="scientific">freshwater metagenome</name>
    <dbReference type="NCBI Taxonomy" id="449393"/>
    <lineage>
        <taxon>unclassified sequences</taxon>
        <taxon>metagenomes</taxon>
        <taxon>ecological metagenomes</taxon>
    </lineage>
</organism>
<feature type="domain" description="Rv2175c C-terminal" evidence="1">
    <location>
        <begin position="60"/>
        <end position="114"/>
    </location>
</feature>
<dbReference type="GO" id="GO:0003677">
    <property type="term" value="F:DNA binding"/>
    <property type="evidence" value="ECO:0007669"/>
    <property type="project" value="InterPro"/>
</dbReference>
<name>A0A6J6HCX4_9ZZZZ</name>
<gene>
    <name evidence="3" type="ORF">UFOPK1433_00956</name>
    <name evidence="4" type="ORF">UFOPK1843_00811</name>
</gene>